<feature type="domain" description="Polypeptide-transport-associated ShlB-type" evidence="6">
    <location>
        <begin position="84"/>
        <end position="163"/>
    </location>
</feature>
<feature type="chain" id="PRO_5018174217" evidence="4">
    <location>
        <begin position="25"/>
        <end position="581"/>
    </location>
</feature>
<dbReference type="RefSeq" id="WP_087554048.1">
    <property type="nucleotide sequence ID" value="NZ_CP033133.1"/>
</dbReference>
<evidence type="ECO:0000256" key="1">
    <source>
        <dbReference type="ARBA" id="ARBA00022452"/>
    </source>
</evidence>
<gene>
    <name evidence="8" type="ORF">CDG68_16995</name>
</gene>
<dbReference type="PIRSF" id="PIRSF029745">
    <property type="entry name" value="FhaC"/>
    <property type="match status" value="1"/>
</dbReference>
<keyword evidence="1" id="KW-1134">Transmembrane beta strand</keyword>
<dbReference type="Proteomes" id="UP000279962">
    <property type="component" value="Chromosome"/>
</dbReference>
<dbReference type="GO" id="GO:0046819">
    <property type="term" value="P:protein secretion by the type V secretion system"/>
    <property type="evidence" value="ECO:0007669"/>
    <property type="project" value="TreeGrafter"/>
</dbReference>
<reference evidence="8 9" key="1">
    <citation type="submission" date="2018-10" db="EMBL/GenBank/DDBJ databases">
        <title>The complete genome of Acinetobacter wuhouensis strain WCHAW010062.</title>
        <authorList>
            <person name="Hu Y."/>
            <person name="Long H."/>
            <person name="Feng Y."/>
            <person name="Zong Z."/>
        </authorList>
    </citation>
    <scope>NUCLEOTIDE SEQUENCE [LARGE SCALE GENOMIC DNA]</scope>
    <source>
        <strain evidence="8 9">WCHAW010062</strain>
    </source>
</reference>
<dbReference type="InterPro" id="IPR051544">
    <property type="entry name" value="TPS_OM_transporter"/>
</dbReference>
<dbReference type="InterPro" id="IPR035251">
    <property type="entry name" value="ShlB_POTRA"/>
</dbReference>
<dbReference type="InterPro" id="IPR005565">
    <property type="entry name" value="Hemolysn_activator_HlyB_C"/>
</dbReference>
<dbReference type="Gene3D" id="3.10.20.310">
    <property type="entry name" value="membrane protein fhac"/>
    <property type="match status" value="1"/>
</dbReference>
<dbReference type="Pfam" id="PF08479">
    <property type="entry name" value="POTRA_2"/>
    <property type="match status" value="1"/>
</dbReference>
<name>A0A3G2T4T7_9GAMM</name>
<evidence type="ECO:0000256" key="4">
    <source>
        <dbReference type="SAM" id="SignalP"/>
    </source>
</evidence>
<feature type="domain" description="Haemolysin activator HlyB C-terminal" evidence="5">
    <location>
        <begin position="226"/>
        <end position="544"/>
    </location>
</feature>
<dbReference type="Pfam" id="PF17287">
    <property type="entry name" value="POTRA_3"/>
    <property type="match status" value="1"/>
</dbReference>
<sequence>MRNLRHNKVSLAIFLAILGTTVKAVEPQPRPEFETDATIRQQQRDEALQKQLQPTPNVQTGLAQSLQTQPQLQYLKSHSEDVCFEIKKFVLQGENARDFTFAMRPVTQGEYNVIGRCIGVQGLNQALDLIQNSIISHGYVTTRMLLPQQNIASGVIHLQVIAGKVDQIKFAPNTSKHAHKFNALPVKTGGILNIRDIEQGLENFKRVPTVEADFKIKPAEQHNEPGYSDLELAWQQSKPYRIHLGVDDAGSDSTGKYQGTATLSLDNLLTANDLFYGSYNHDLGGGDDGKRGTDGYYLSYTIPMGYWLLSSSYSKSNYNQTVAGASENYLYSGESKLIGADLSRVLYRDAKRKTTATVGGWYRESQNFINDTEVEVQRRKTAGWKASLDHTEYLSNATLTGNFTYKRGTGAFNAMYAPEEAYGEAFTHVGILQANASLQVPFKVGQQNLQYLAEWRSQYSKKPLTPQDRFSIGNRYTVRGFDGEQTLMADNGFLVRNEISGSIAKLPMQWYAGVDYGEVGGKTAHEPNPLLGTTLMGAVTGLRGQVLKSVSYDVFVGTPLKKPDHYKTDNLTSGFSLNWMY</sequence>
<dbReference type="GO" id="GO:0008320">
    <property type="term" value="F:protein transmembrane transporter activity"/>
    <property type="evidence" value="ECO:0007669"/>
    <property type="project" value="TreeGrafter"/>
</dbReference>
<evidence type="ECO:0000256" key="3">
    <source>
        <dbReference type="ARBA" id="ARBA00023237"/>
    </source>
</evidence>
<evidence type="ECO:0000259" key="5">
    <source>
        <dbReference type="Pfam" id="PF03865"/>
    </source>
</evidence>
<dbReference type="GO" id="GO:0098046">
    <property type="term" value="C:type V protein secretion system complex"/>
    <property type="evidence" value="ECO:0007669"/>
    <property type="project" value="TreeGrafter"/>
</dbReference>
<dbReference type="InterPro" id="IPR027282">
    <property type="entry name" value="TPS"/>
</dbReference>
<evidence type="ECO:0000256" key="2">
    <source>
        <dbReference type="ARBA" id="ARBA00022692"/>
    </source>
</evidence>
<dbReference type="Pfam" id="PF03865">
    <property type="entry name" value="ShlB"/>
    <property type="match status" value="1"/>
</dbReference>
<keyword evidence="4" id="KW-0732">Signal</keyword>
<protein>
    <submittedName>
        <fullName evidence="8">ShlB/FhaC/HecB family hemolysin secretion/activation protein</fullName>
    </submittedName>
</protein>
<proteinExistence type="predicted"/>
<dbReference type="AlphaFoldDB" id="A0A3G2T4T7"/>
<dbReference type="PANTHER" id="PTHR34597">
    <property type="entry name" value="SLR1661 PROTEIN"/>
    <property type="match status" value="1"/>
</dbReference>
<evidence type="ECO:0000259" key="6">
    <source>
        <dbReference type="Pfam" id="PF08479"/>
    </source>
</evidence>
<accession>A0A3G2T4T7</accession>
<evidence type="ECO:0000313" key="9">
    <source>
        <dbReference type="Proteomes" id="UP000279962"/>
    </source>
</evidence>
<evidence type="ECO:0000259" key="7">
    <source>
        <dbReference type="Pfam" id="PF17287"/>
    </source>
</evidence>
<organism evidence="8 9">
    <name type="scientific">Acinetobacter wuhouensis</name>
    <dbReference type="NCBI Taxonomy" id="1879050"/>
    <lineage>
        <taxon>Bacteria</taxon>
        <taxon>Pseudomonadati</taxon>
        <taxon>Pseudomonadota</taxon>
        <taxon>Gammaproteobacteria</taxon>
        <taxon>Moraxellales</taxon>
        <taxon>Moraxellaceae</taxon>
        <taxon>Acinetobacter</taxon>
    </lineage>
</organism>
<dbReference type="Gene3D" id="2.40.160.50">
    <property type="entry name" value="membrane protein fhac: a member of the omp85/tpsb transporter family"/>
    <property type="match status" value="1"/>
</dbReference>
<dbReference type="InterPro" id="IPR013686">
    <property type="entry name" value="Polypept-transport_assoc_ShlB"/>
</dbReference>
<evidence type="ECO:0000313" key="8">
    <source>
        <dbReference type="EMBL" id="AYO55248.1"/>
    </source>
</evidence>
<keyword evidence="3" id="KW-0998">Cell outer membrane</keyword>
<feature type="domain" description="ShlB POTRA" evidence="7">
    <location>
        <begin position="164"/>
        <end position="218"/>
    </location>
</feature>
<keyword evidence="2" id="KW-0812">Transmembrane</keyword>
<feature type="signal peptide" evidence="4">
    <location>
        <begin position="1"/>
        <end position="24"/>
    </location>
</feature>
<dbReference type="PANTHER" id="PTHR34597:SF3">
    <property type="entry name" value="OUTER MEMBRANE TRANSPORTER CDIB"/>
    <property type="match status" value="1"/>
</dbReference>
<keyword evidence="1" id="KW-0472">Membrane</keyword>
<dbReference type="EMBL" id="CP033133">
    <property type="protein sequence ID" value="AYO55248.1"/>
    <property type="molecule type" value="Genomic_DNA"/>
</dbReference>